<comment type="caution">
    <text evidence="1">The sequence shown here is derived from an EMBL/GenBank/DDBJ whole genome shotgun (WGS) entry which is preliminary data.</text>
</comment>
<proteinExistence type="predicted"/>
<dbReference type="EMBL" id="LAZR01004374">
    <property type="protein sequence ID" value="KKN09204.1"/>
    <property type="molecule type" value="Genomic_DNA"/>
</dbReference>
<protein>
    <submittedName>
        <fullName evidence="1">Uncharacterized protein</fullName>
    </submittedName>
</protein>
<name>A0A0F9MTU8_9ZZZZ</name>
<accession>A0A0F9MTU8</accession>
<reference evidence="1" key="1">
    <citation type="journal article" date="2015" name="Nature">
        <title>Complex archaea that bridge the gap between prokaryotes and eukaryotes.</title>
        <authorList>
            <person name="Spang A."/>
            <person name="Saw J.H."/>
            <person name="Jorgensen S.L."/>
            <person name="Zaremba-Niedzwiedzka K."/>
            <person name="Martijn J."/>
            <person name="Lind A.E."/>
            <person name="van Eijk R."/>
            <person name="Schleper C."/>
            <person name="Guy L."/>
            <person name="Ettema T.J."/>
        </authorList>
    </citation>
    <scope>NUCLEOTIDE SEQUENCE</scope>
</reference>
<evidence type="ECO:0000313" key="1">
    <source>
        <dbReference type="EMBL" id="KKN09204.1"/>
    </source>
</evidence>
<dbReference type="AlphaFoldDB" id="A0A0F9MTU8"/>
<gene>
    <name evidence="1" type="ORF">LCGC14_1048990</name>
</gene>
<organism evidence="1">
    <name type="scientific">marine sediment metagenome</name>
    <dbReference type="NCBI Taxonomy" id="412755"/>
    <lineage>
        <taxon>unclassified sequences</taxon>
        <taxon>metagenomes</taxon>
        <taxon>ecological metagenomes</taxon>
    </lineage>
</organism>
<sequence>MDEAVTYPVVTVVDRDRATLLLQVDTSLWVRRRFLVGQDSTYLAPPFVTQVFNRTQTVQEGFDSLMPKAVREAIGQGLDVKRQGDWFFVPCPRPPAKPPGLMWAAWLQKRLGEAFDPKVLYSNLTPTRHRVQGYSFYGYPGYLAGEVVYRVDSRHAVRGIVQAPDHPDLRLDEWHRAIRQRSGPWGMTSGQGGED</sequence>